<comment type="caution">
    <text evidence="9">The sequence shown here is derived from an EMBL/GenBank/DDBJ whole genome shotgun (WGS) entry which is preliminary data.</text>
</comment>
<reference evidence="9" key="1">
    <citation type="journal article" date="2021" name="Genome Biol. Evol.">
        <title>A High-Quality Reference Genome for a Parasitic Bivalve with Doubly Uniparental Inheritance (Bivalvia: Unionida).</title>
        <authorList>
            <person name="Smith C.H."/>
        </authorList>
    </citation>
    <scope>NUCLEOTIDE SEQUENCE</scope>
    <source>
        <strain evidence="9">CHS0354</strain>
    </source>
</reference>
<reference evidence="9" key="2">
    <citation type="journal article" date="2021" name="Genome Biol. Evol.">
        <title>Developing a high-quality reference genome for a parasitic bivalve with doubly uniparental inheritance (Bivalvia: Unionida).</title>
        <authorList>
            <person name="Smith C.H."/>
        </authorList>
    </citation>
    <scope>NUCLEOTIDE SEQUENCE</scope>
    <source>
        <strain evidence="9">CHS0354</strain>
        <tissue evidence="9">Mantle</tissue>
    </source>
</reference>
<dbReference type="InterPro" id="IPR001680">
    <property type="entry name" value="WD40_rpt"/>
</dbReference>
<proteinExistence type="inferred from homology"/>
<evidence type="ECO:0000259" key="8">
    <source>
        <dbReference type="Pfam" id="PF12265"/>
    </source>
</evidence>
<dbReference type="InterPro" id="IPR036322">
    <property type="entry name" value="WD40_repeat_dom_sf"/>
</dbReference>
<organism evidence="9 10">
    <name type="scientific">Potamilus streckersoni</name>
    <dbReference type="NCBI Taxonomy" id="2493646"/>
    <lineage>
        <taxon>Eukaryota</taxon>
        <taxon>Metazoa</taxon>
        <taxon>Spiralia</taxon>
        <taxon>Lophotrochozoa</taxon>
        <taxon>Mollusca</taxon>
        <taxon>Bivalvia</taxon>
        <taxon>Autobranchia</taxon>
        <taxon>Heteroconchia</taxon>
        <taxon>Palaeoheterodonta</taxon>
        <taxon>Unionida</taxon>
        <taxon>Unionoidea</taxon>
        <taxon>Unionidae</taxon>
        <taxon>Ambleminae</taxon>
        <taxon>Lampsilini</taxon>
        <taxon>Potamilus</taxon>
    </lineage>
</organism>
<dbReference type="GO" id="GO:0006325">
    <property type="term" value="P:chromatin organization"/>
    <property type="evidence" value="ECO:0007669"/>
    <property type="project" value="UniProtKB-KW"/>
</dbReference>
<feature type="repeat" description="WD" evidence="7">
    <location>
        <begin position="158"/>
        <end position="193"/>
    </location>
</feature>
<evidence type="ECO:0000256" key="2">
    <source>
        <dbReference type="ARBA" id="ARBA00009341"/>
    </source>
</evidence>
<dbReference type="Proteomes" id="UP001195483">
    <property type="component" value="Unassembled WGS sequence"/>
</dbReference>
<comment type="subcellular location">
    <subcellularLocation>
        <location evidence="1">Nucleus</location>
    </subcellularLocation>
</comment>
<dbReference type="Gene3D" id="2.130.10.10">
    <property type="entry name" value="YVTN repeat-like/Quinoprotein amine dehydrogenase"/>
    <property type="match status" value="1"/>
</dbReference>
<evidence type="ECO:0000256" key="7">
    <source>
        <dbReference type="PROSITE-ProRule" id="PRU00221"/>
    </source>
</evidence>
<feature type="domain" description="Histone-binding protein RBBP4-like N-terminal" evidence="8">
    <location>
        <begin position="25"/>
        <end position="84"/>
    </location>
</feature>
<feature type="non-terminal residue" evidence="9">
    <location>
        <position position="356"/>
    </location>
</feature>
<dbReference type="InterPro" id="IPR022052">
    <property type="entry name" value="Histone-bd_RBBP4-like_N"/>
</dbReference>
<dbReference type="AlphaFoldDB" id="A0AAE0VRU4"/>
<evidence type="ECO:0000256" key="5">
    <source>
        <dbReference type="ARBA" id="ARBA00022853"/>
    </source>
</evidence>
<dbReference type="InterPro" id="IPR050459">
    <property type="entry name" value="WD_repeat_RBAP46/RBAP48/MSI1"/>
</dbReference>
<feature type="repeat" description="WD" evidence="7">
    <location>
        <begin position="294"/>
        <end position="336"/>
    </location>
</feature>
<dbReference type="PANTHER" id="PTHR22850">
    <property type="entry name" value="WD40 REPEAT FAMILY"/>
    <property type="match status" value="1"/>
</dbReference>
<dbReference type="SMART" id="SM00320">
    <property type="entry name" value="WD40"/>
    <property type="match status" value="5"/>
</dbReference>
<evidence type="ECO:0000256" key="3">
    <source>
        <dbReference type="ARBA" id="ARBA00022574"/>
    </source>
</evidence>
<dbReference type="SUPFAM" id="SSF50978">
    <property type="entry name" value="WD40 repeat-like"/>
    <property type="match status" value="1"/>
</dbReference>
<keyword evidence="6" id="KW-0539">Nucleus</keyword>
<evidence type="ECO:0000313" key="9">
    <source>
        <dbReference type="EMBL" id="KAK3587716.1"/>
    </source>
</evidence>
<name>A0AAE0VRU4_9BIVA</name>
<dbReference type="InterPro" id="IPR019775">
    <property type="entry name" value="WD40_repeat_CS"/>
</dbReference>
<sequence>MAEQGGIRNAEEEILGGNDSNIVAHDLLVRHTLECPSLTSQWLPDITILEGEDYTLHKLMLGTSMVFNQQSQHHLMIANIKLPNENRGNPLDNENESVKLKIEKKINHNGEVNKASYMPQNPCIIATNASTSDVLLFDYTRQPSRPNPDGKCNPDLILTGHQEEGYSLSWSPFLSGRLLSASDDRTICSWDINAIPFRRRFISPLNVYRAHTAIVNDVAWHHSHQSVFGSVGDDRRFIIWDTRSNQTQIVRAHTAEVQCLSFNPYCEYLMATGSADGSVAVWDIRYFNSRLYSIVAHQDATYQVHWSPHYEKVLASSGTDKMIYIWDLSKLEEKPSELQFIRCEHTGEIFEFSWHL</sequence>
<evidence type="ECO:0000256" key="6">
    <source>
        <dbReference type="ARBA" id="ARBA00023242"/>
    </source>
</evidence>
<reference evidence="9" key="3">
    <citation type="submission" date="2023-05" db="EMBL/GenBank/DDBJ databases">
        <authorList>
            <person name="Smith C.H."/>
        </authorList>
    </citation>
    <scope>NUCLEOTIDE SEQUENCE</scope>
    <source>
        <strain evidence="9">CHS0354</strain>
        <tissue evidence="9">Mantle</tissue>
    </source>
</reference>
<comment type="similarity">
    <text evidence="2">Belongs to the WD repeat RBAP46/RBAP48/MSI1 family.</text>
</comment>
<dbReference type="Pfam" id="PF12265">
    <property type="entry name" value="CAF1C_H4-bd"/>
    <property type="match status" value="1"/>
</dbReference>
<keyword evidence="10" id="KW-1185">Reference proteome</keyword>
<feature type="repeat" description="WD" evidence="7">
    <location>
        <begin position="208"/>
        <end position="250"/>
    </location>
</feature>
<gene>
    <name evidence="9" type="ORF">CHS0354_042507</name>
</gene>
<dbReference type="PROSITE" id="PS00678">
    <property type="entry name" value="WD_REPEATS_1"/>
    <property type="match status" value="3"/>
</dbReference>
<dbReference type="PROSITE" id="PS50294">
    <property type="entry name" value="WD_REPEATS_REGION"/>
    <property type="match status" value="3"/>
</dbReference>
<dbReference type="EMBL" id="JAEAOA010002355">
    <property type="protein sequence ID" value="KAK3587716.1"/>
    <property type="molecule type" value="Genomic_DNA"/>
</dbReference>
<dbReference type="Pfam" id="PF00400">
    <property type="entry name" value="WD40"/>
    <property type="match status" value="4"/>
</dbReference>
<dbReference type="InterPro" id="IPR015943">
    <property type="entry name" value="WD40/YVTN_repeat-like_dom_sf"/>
</dbReference>
<evidence type="ECO:0000256" key="4">
    <source>
        <dbReference type="ARBA" id="ARBA00022737"/>
    </source>
</evidence>
<dbReference type="InterPro" id="IPR020472">
    <property type="entry name" value="WD40_PAC1"/>
</dbReference>
<evidence type="ECO:0000313" key="10">
    <source>
        <dbReference type="Proteomes" id="UP001195483"/>
    </source>
</evidence>
<keyword evidence="3 7" id="KW-0853">WD repeat</keyword>
<keyword evidence="4" id="KW-0677">Repeat</keyword>
<dbReference type="GO" id="GO:0005634">
    <property type="term" value="C:nucleus"/>
    <property type="evidence" value="ECO:0007669"/>
    <property type="project" value="UniProtKB-SubCell"/>
</dbReference>
<feature type="repeat" description="WD" evidence="7">
    <location>
        <begin position="250"/>
        <end position="285"/>
    </location>
</feature>
<protein>
    <recommendedName>
        <fullName evidence="8">Histone-binding protein RBBP4-like N-terminal domain-containing protein</fullName>
    </recommendedName>
</protein>
<accession>A0AAE0VRU4</accession>
<dbReference type="PROSITE" id="PS50082">
    <property type="entry name" value="WD_REPEATS_2"/>
    <property type="match status" value="4"/>
</dbReference>
<dbReference type="PRINTS" id="PR00320">
    <property type="entry name" value="GPROTEINBRPT"/>
</dbReference>
<keyword evidence="5" id="KW-0156">Chromatin regulator</keyword>
<evidence type="ECO:0000256" key="1">
    <source>
        <dbReference type="ARBA" id="ARBA00004123"/>
    </source>
</evidence>